<dbReference type="GO" id="GO:0009279">
    <property type="term" value="C:cell outer membrane"/>
    <property type="evidence" value="ECO:0007669"/>
    <property type="project" value="UniProtKB-SubCell"/>
</dbReference>
<dbReference type="InterPro" id="IPR012944">
    <property type="entry name" value="SusD_RagB_dom"/>
</dbReference>
<name>A0A1H1VFW6_MUCMA</name>
<dbReference type="Pfam" id="PF14322">
    <property type="entry name" value="SusD-like_3"/>
    <property type="match status" value="1"/>
</dbReference>
<dbReference type="AlphaFoldDB" id="A0A1H1VFW6"/>
<keyword evidence="3 6" id="KW-0732">Signal</keyword>
<evidence type="ECO:0000259" key="8">
    <source>
        <dbReference type="Pfam" id="PF14322"/>
    </source>
</evidence>
<feature type="chain" id="PRO_5009263208" evidence="6">
    <location>
        <begin position="24"/>
        <end position="489"/>
    </location>
</feature>
<feature type="domain" description="RagB/SusD" evidence="7">
    <location>
        <begin position="346"/>
        <end position="485"/>
    </location>
</feature>
<evidence type="ECO:0000256" key="4">
    <source>
        <dbReference type="ARBA" id="ARBA00023136"/>
    </source>
</evidence>
<evidence type="ECO:0000256" key="2">
    <source>
        <dbReference type="ARBA" id="ARBA00006275"/>
    </source>
</evidence>
<dbReference type="Pfam" id="PF07980">
    <property type="entry name" value="SusD_RagB"/>
    <property type="match status" value="1"/>
</dbReference>
<dbReference type="STRING" id="652787.SAMN05216490_1911"/>
<evidence type="ECO:0000313" key="10">
    <source>
        <dbReference type="Proteomes" id="UP000199679"/>
    </source>
</evidence>
<dbReference type="OrthoDB" id="9773740at2"/>
<dbReference type="Gene3D" id="1.25.40.390">
    <property type="match status" value="1"/>
</dbReference>
<evidence type="ECO:0000256" key="1">
    <source>
        <dbReference type="ARBA" id="ARBA00004442"/>
    </source>
</evidence>
<gene>
    <name evidence="9" type="ORF">SAMN05216490_1911</name>
</gene>
<evidence type="ECO:0000313" key="9">
    <source>
        <dbReference type="EMBL" id="SDS83575.1"/>
    </source>
</evidence>
<keyword evidence="10" id="KW-1185">Reference proteome</keyword>
<dbReference type="InterPro" id="IPR011990">
    <property type="entry name" value="TPR-like_helical_dom_sf"/>
</dbReference>
<accession>A0A1H1VFW6</accession>
<sequence length="489" mass="54301">MKKYFKKSIISAVSLACLFGAVSCKKILDLQPHDATFTSAYFTDGEDANTAIAGAYALLRSTLLNNYSYYVFGDIPAGEFSPNTAYDDANANVALGQFTGLNVGPGIWNWQSNYQLIQQINLIINKVPGIDISKFTNQDDKLQITGEAYFLRAYIYFYMSRVWGDVPLKLAPDLDISTAVNIPRSPAATVLAQCLADLKIAEADLKYGYTDVSQTAVRANKGSAMALQAHIKEWMGDYAGCDTATNAVITQGGYSLLDSADYSKIFIGKSAEGIFEINIDYSQNEGLALNGGGYIPTLEAPFLAKKTYLEWPLNTSYFNRLYTDTNDIRIRKFFYQPTSSAGQTIKYSNITYADGSAQNDPRLSNNIIIFRLADIMLLRAEALNHLGRDAEAVTLLNQIRTRANTVPYQGAGSALATAILEERLRELFYEGQSYYDLVRTKQLTNYNQSFSSAQFLNGSPKGGWLWPVDPNMFKDDFTLTQTPYWQGKL</sequence>
<feature type="signal peptide" evidence="6">
    <location>
        <begin position="1"/>
        <end position="23"/>
    </location>
</feature>
<dbReference type="CDD" id="cd08977">
    <property type="entry name" value="SusD"/>
    <property type="match status" value="1"/>
</dbReference>
<protein>
    <submittedName>
        <fullName evidence="9">Starch-binding associating with outer membrane</fullName>
    </submittedName>
</protein>
<evidence type="ECO:0000259" key="7">
    <source>
        <dbReference type="Pfam" id="PF07980"/>
    </source>
</evidence>
<organism evidence="9 10">
    <name type="scientific">Mucilaginibacter mallensis</name>
    <dbReference type="NCBI Taxonomy" id="652787"/>
    <lineage>
        <taxon>Bacteria</taxon>
        <taxon>Pseudomonadati</taxon>
        <taxon>Bacteroidota</taxon>
        <taxon>Sphingobacteriia</taxon>
        <taxon>Sphingobacteriales</taxon>
        <taxon>Sphingobacteriaceae</taxon>
        <taxon>Mucilaginibacter</taxon>
    </lineage>
</organism>
<dbReference type="PROSITE" id="PS51257">
    <property type="entry name" value="PROKAR_LIPOPROTEIN"/>
    <property type="match status" value="1"/>
</dbReference>
<evidence type="ECO:0000256" key="3">
    <source>
        <dbReference type="ARBA" id="ARBA00022729"/>
    </source>
</evidence>
<comment type="subcellular location">
    <subcellularLocation>
        <location evidence="1">Cell outer membrane</location>
    </subcellularLocation>
</comment>
<dbReference type="RefSeq" id="WP_091371600.1">
    <property type="nucleotide sequence ID" value="NZ_LT629740.1"/>
</dbReference>
<reference evidence="9 10" key="1">
    <citation type="submission" date="2016-10" db="EMBL/GenBank/DDBJ databases">
        <authorList>
            <person name="de Groot N.N."/>
        </authorList>
    </citation>
    <scope>NUCLEOTIDE SEQUENCE [LARGE SCALE GENOMIC DNA]</scope>
    <source>
        <strain evidence="9 10">MP1X4</strain>
    </source>
</reference>
<evidence type="ECO:0000256" key="5">
    <source>
        <dbReference type="ARBA" id="ARBA00023237"/>
    </source>
</evidence>
<proteinExistence type="inferred from homology"/>
<evidence type="ECO:0000256" key="6">
    <source>
        <dbReference type="SAM" id="SignalP"/>
    </source>
</evidence>
<feature type="domain" description="SusD-like N-terminal" evidence="8">
    <location>
        <begin position="107"/>
        <end position="231"/>
    </location>
</feature>
<dbReference type="SUPFAM" id="SSF48452">
    <property type="entry name" value="TPR-like"/>
    <property type="match status" value="1"/>
</dbReference>
<keyword evidence="5" id="KW-0998">Cell outer membrane</keyword>
<dbReference type="EMBL" id="LT629740">
    <property type="protein sequence ID" value="SDS83575.1"/>
    <property type="molecule type" value="Genomic_DNA"/>
</dbReference>
<comment type="similarity">
    <text evidence="2">Belongs to the SusD family.</text>
</comment>
<dbReference type="InterPro" id="IPR033985">
    <property type="entry name" value="SusD-like_N"/>
</dbReference>
<dbReference type="Proteomes" id="UP000199679">
    <property type="component" value="Chromosome I"/>
</dbReference>
<keyword evidence="4" id="KW-0472">Membrane</keyword>